<dbReference type="EMBL" id="JMQM01000002">
    <property type="protein sequence ID" value="KFB08902.1"/>
    <property type="molecule type" value="Genomic_DNA"/>
</dbReference>
<evidence type="ECO:0000313" key="4">
    <source>
        <dbReference type="Proteomes" id="UP000053675"/>
    </source>
</evidence>
<proteinExistence type="predicted"/>
<dbReference type="Pfam" id="PF02698">
    <property type="entry name" value="DUF218"/>
    <property type="match status" value="1"/>
</dbReference>
<dbReference type="CDD" id="cd06259">
    <property type="entry name" value="YdcF-like"/>
    <property type="match status" value="1"/>
</dbReference>
<dbReference type="PANTHER" id="PTHR30336">
    <property type="entry name" value="INNER MEMBRANE PROTEIN, PROBABLE PERMEASE"/>
    <property type="match status" value="1"/>
</dbReference>
<dbReference type="GO" id="GO:0043164">
    <property type="term" value="P:Gram-negative-bacterium-type cell wall biogenesis"/>
    <property type="evidence" value="ECO:0007669"/>
    <property type="project" value="TreeGrafter"/>
</dbReference>
<name>A0A084U7G6_9HYPH</name>
<feature type="domain" description="DUF218" evidence="2">
    <location>
        <begin position="62"/>
        <end position="191"/>
    </location>
</feature>
<keyword evidence="1" id="KW-0472">Membrane</keyword>
<gene>
    <name evidence="3" type="ORF">EL18_03157</name>
</gene>
<dbReference type="PATRIC" id="fig|472175.3.peg.3154"/>
<keyword evidence="1" id="KW-1133">Transmembrane helix</keyword>
<organism evidence="3 4">
    <name type="scientific">Nitratireductor basaltis</name>
    <dbReference type="NCBI Taxonomy" id="472175"/>
    <lineage>
        <taxon>Bacteria</taxon>
        <taxon>Pseudomonadati</taxon>
        <taxon>Pseudomonadota</taxon>
        <taxon>Alphaproteobacteria</taxon>
        <taxon>Hyphomicrobiales</taxon>
        <taxon>Phyllobacteriaceae</taxon>
        <taxon>Nitratireductor</taxon>
    </lineage>
</organism>
<dbReference type="GO" id="GO:0000270">
    <property type="term" value="P:peptidoglycan metabolic process"/>
    <property type="evidence" value="ECO:0007669"/>
    <property type="project" value="TreeGrafter"/>
</dbReference>
<protein>
    <recommendedName>
        <fullName evidence="2">DUF218 domain-containing protein</fullName>
    </recommendedName>
</protein>
<dbReference type="PANTHER" id="PTHR30336:SF4">
    <property type="entry name" value="ENVELOPE BIOGENESIS FACTOR ELYC"/>
    <property type="match status" value="1"/>
</dbReference>
<dbReference type="Proteomes" id="UP000053675">
    <property type="component" value="Unassembled WGS sequence"/>
</dbReference>
<evidence type="ECO:0000256" key="1">
    <source>
        <dbReference type="SAM" id="Phobius"/>
    </source>
</evidence>
<comment type="caution">
    <text evidence="3">The sequence shown here is derived from an EMBL/GenBank/DDBJ whole genome shotgun (WGS) entry which is preliminary data.</text>
</comment>
<reference evidence="3 4" key="1">
    <citation type="submission" date="2014-05" db="EMBL/GenBank/DDBJ databases">
        <title>Draft Genome Sequence of Nitratireductor basaltis Strain UMTGB225, A Marine Bacterium Isolated from Green Barrel Tunicate.</title>
        <authorList>
            <person name="Gan H.Y."/>
        </authorList>
    </citation>
    <scope>NUCLEOTIDE SEQUENCE [LARGE SCALE GENOMIC DNA]</scope>
    <source>
        <strain evidence="3 4">UMTGB225</strain>
    </source>
</reference>
<dbReference type="STRING" id="472175.EL18_03157"/>
<keyword evidence="1" id="KW-0812">Transmembrane</keyword>
<evidence type="ECO:0000259" key="2">
    <source>
        <dbReference type="Pfam" id="PF02698"/>
    </source>
</evidence>
<accession>A0A084U7G6</accession>
<dbReference type="AlphaFoldDB" id="A0A084U7G6"/>
<evidence type="ECO:0000313" key="3">
    <source>
        <dbReference type="EMBL" id="KFB08902.1"/>
    </source>
</evidence>
<dbReference type="GO" id="GO:0005886">
    <property type="term" value="C:plasma membrane"/>
    <property type="evidence" value="ECO:0007669"/>
    <property type="project" value="TreeGrafter"/>
</dbReference>
<feature type="transmembrane region" description="Helical" evidence="1">
    <location>
        <begin position="26"/>
        <end position="50"/>
    </location>
</feature>
<sequence>MTSMAHTDSEHVQVNSQTRLARAYRVLVLGGLFLSAAFLGGFAVFAAHIASLETPAEFDSADGIVVLTGGQSRLDTGVDLLKAGKGKRLLISGVNPKARVEDLRVATGGEEQLFNCCVDIDRAALNTIGNAEESAKWAAANTYGSIIVVTNNYHMPRSLLEMRRILPKADLQPYPVVNTPLRSSVWLSKPDALRVLATEYSKYVAALARGMFPAPNAVEPYEMVRVNTPAQ</sequence>
<dbReference type="eggNOG" id="COG1434">
    <property type="taxonomic scope" value="Bacteria"/>
</dbReference>
<keyword evidence="4" id="KW-1185">Reference proteome</keyword>
<dbReference type="InterPro" id="IPR051599">
    <property type="entry name" value="Cell_Envelope_Assoc"/>
</dbReference>
<dbReference type="OrthoDB" id="9812311at2"/>
<dbReference type="InterPro" id="IPR003848">
    <property type="entry name" value="DUF218"/>
</dbReference>